<sequence>GPDEQAQLSNDKDIGSAYIPKVNLRQDWWKPLEEERSATPEPAWSISSSDTLVPPNNWASTLASNYSPPLEDSLLA</sequence>
<feature type="region of interest" description="Disordered" evidence="1">
    <location>
        <begin position="57"/>
        <end position="76"/>
    </location>
</feature>
<proteinExistence type="predicted"/>
<evidence type="ECO:0000256" key="1">
    <source>
        <dbReference type="SAM" id="MobiDB-lite"/>
    </source>
</evidence>
<gene>
    <name evidence="2" type="ORF">Tci_865799</name>
</gene>
<feature type="non-terminal residue" evidence="2">
    <location>
        <position position="1"/>
    </location>
</feature>
<dbReference type="EMBL" id="BKCJ011145562">
    <property type="protein sequence ID" value="GFC93829.1"/>
    <property type="molecule type" value="Genomic_DNA"/>
</dbReference>
<reference evidence="2" key="1">
    <citation type="journal article" date="2019" name="Sci. Rep.">
        <title>Draft genome of Tanacetum cinerariifolium, the natural source of mosquito coil.</title>
        <authorList>
            <person name="Yamashiro T."/>
            <person name="Shiraishi A."/>
            <person name="Satake H."/>
            <person name="Nakayama K."/>
        </authorList>
    </citation>
    <scope>NUCLEOTIDE SEQUENCE</scope>
</reference>
<comment type="caution">
    <text evidence="2">The sequence shown here is derived from an EMBL/GenBank/DDBJ whole genome shotgun (WGS) entry which is preliminary data.</text>
</comment>
<accession>A0A699S8D3</accession>
<organism evidence="2">
    <name type="scientific">Tanacetum cinerariifolium</name>
    <name type="common">Dalmatian daisy</name>
    <name type="synonym">Chrysanthemum cinerariifolium</name>
    <dbReference type="NCBI Taxonomy" id="118510"/>
    <lineage>
        <taxon>Eukaryota</taxon>
        <taxon>Viridiplantae</taxon>
        <taxon>Streptophyta</taxon>
        <taxon>Embryophyta</taxon>
        <taxon>Tracheophyta</taxon>
        <taxon>Spermatophyta</taxon>
        <taxon>Magnoliopsida</taxon>
        <taxon>eudicotyledons</taxon>
        <taxon>Gunneridae</taxon>
        <taxon>Pentapetalae</taxon>
        <taxon>asterids</taxon>
        <taxon>campanulids</taxon>
        <taxon>Asterales</taxon>
        <taxon>Asteraceae</taxon>
        <taxon>Asteroideae</taxon>
        <taxon>Anthemideae</taxon>
        <taxon>Anthemidinae</taxon>
        <taxon>Tanacetum</taxon>
    </lineage>
</organism>
<evidence type="ECO:0000313" key="2">
    <source>
        <dbReference type="EMBL" id="GFC93829.1"/>
    </source>
</evidence>
<dbReference type="AlphaFoldDB" id="A0A699S8D3"/>
<protein>
    <submittedName>
        <fullName evidence="2">Uncharacterized protein</fullName>
    </submittedName>
</protein>
<feature type="compositionally biased region" description="Polar residues" evidence="1">
    <location>
        <begin position="57"/>
        <end position="67"/>
    </location>
</feature>
<name>A0A699S8D3_TANCI</name>